<dbReference type="Pfam" id="PF00246">
    <property type="entry name" value="Peptidase_M14"/>
    <property type="match status" value="1"/>
</dbReference>
<evidence type="ECO:0000256" key="1">
    <source>
        <dbReference type="ARBA" id="ARBA00001947"/>
    </source>
</evidence>
<keyword evidence="7" id="KW-0378">Hydrolase</keyword>
<feature type="domain" description="Peptidase M14" evidence="13">
    <location>
        <begin position="118"/>
        <end position="416"/>
    </location>
</feature>
<reference evidence="14" key="1">
    <citation type="submission" date="2021-12" db="EMBL/GenBank/DDBJ databases">
        <authorList>
            <person name="Martin H S."/>
        </authorList>
    </citation>
    <scope>NUCLEOTIDE SEQUENCE</scope>
</reference>
<feature type="non-terminal residue" evidence="14">
    <location>
        <position position="421"/>
    </location>
</feature>
<feature type="active site" description="Proton donor/acceptor" evidence="11">
    <location>
        <position position="383"/>
    </location>
</feature>
<dbReference type="FunFam" id="3.40.630.10:FF:000084">
    <property type="entry name" value="Carboxypeptidase B2"/>
    <property type="match status" value="1"/>
</dbReference>
<dbReference type="GO" id="GO:0005615">
    <property type="term" value="C:extracellular space"/>
    <property type="evidence" value="ECO:0007669"/>
    <property type="project" value="TreeGrafter"/>
</dbReference>
<dbReference type="PRINTS" id="PR00765">
    <property type="entry name" value="CRBOXYPTASEA"/>
</dbReference>
<keyword evidence="15" id="KW-1185">Reference proteome</keyword>
<dbReference type="Proteomes" id="UP000838878">
    <property type="component" value="Chromosome 13"/>
</dbReference>
<dbReference type="SMART" id="SM00631">
    <property type="entry name" value="Zn_pept"/>
    <property type="match status" value="1"/>
</dbReference>
<evidence type="ECO:0000256" key="2">
    <source>
        <dbReference type="ARBA" id="ARBA00005988"/>
    </source>
</evidence>
<evidence type="ECO:0000313" key="15">
    <source>
        <dbReference type="Proteomes" id="UP000838878"/>
    </source>
</evidence>
<proteinExistence type="inferred from homology"/>
<comment type="similarity">
    <text evidence="2 11">Belongs to the peptidase M14 family.</text>
</comment>
<keyword evidence="4" id="KW-0645">Protease</keyword>
<dbReference type="InterPro" id="IPR000834">
    <property type="entry name" value="Peptidase_M14"/>
</dbReference>
<keyword evidence="3" id="KW-0121">Carboxypeptidase</keyword>
<dbReference type="OrthoDB" id="3626597at2759"/>
<dbReference type="GO" id="GO:0004181">
    <property type="term" value="F:metallocarboxypeptidase activity"/>
    <property type="evidence" value="ECO:0007669"/>
    <property type="project" value="InterPro"/>
</dbReference>
<dbReference type="GO" id="GO:0008270">
    <property type="term" value="F:zinc ion binding"/>
    <property type="evidence" value="ECO:0007669"/>
    <property type="project" value="InterPro"/>
</dbReference>
<keyword evidence="10" id="KW-1015">Disulfide bond</keyword>
<comment type="cofactor">
    <cofactor evidence="1">
        <name>Zn(2+)</name>
        <dbReference type="ChEBI" id="CHEBI:29105"/>
    </cofactor>
</comment>
<keyword evidence="9" id="KW-0482">Metalloprotease</keyword>
<keyword evidence="6 12" id="KW-0732">Signal</keyword>
<evidence type="ECO:0000256" key="3">
    <source>
        <dbReference type="ARBA" id="ARBA00022645"/>
    </source>
</evidence>
<accession>A0A8J9UF35</accession>
<dbReference type="PANTHER" id="PTHR11705">
    <property type="entry name" value="PROTEASE FAMILY M14 CARBOXYPEPTIDASE A,B"/>
    <property type="match status" value="1"/>
</dbReference>
<protein>
    <recommendedName>
        <fullName evidence="13">Peptidase M14 domain-containing protein</fullName>
    </recommendedName>
</protein>
<evidence type="ECO:0000256" key="6">
    <source>
        <dbReference type="ARBA" id="ARBA00022729"/>
    </source>
</evidence>
<dbReference type="Gene3D" id="3.30.70.340">
    <property type="entry name" value="Metallocarboxypeptidase-like"/>
    <property type="match status" value="1"/>
</dbReference>
<name>A0A8J9UF35_9NEOP</name>
<feature type="signal peptide" evidence="12">
    <location>
        <begin position="1"/>
        <end position="15"/>
    </location>
</feature>
<dbReference type="SUPFAM" id="SSF54897">
    <property type="entry name" value="Protease propeptides/inhibitors"/>
    <property type="match status" value="1"/>
</dbReference>
<dbReference type="PROSITE" id="PS52035">
    <property type="entry name" value="PEPTIDASE_M14"/>
    <property type="match status" value="1"/>
</dbReference>
<dbReference type="InterPro" id="IPR003146">
    <property type="entry name" value="M14A_act_pep"/>
</dbReference>
<dbReference type="Gene3D" id="3.40.630.10">
    <property type="entry name" value="Zn peptidases"/>
    <property type="match status" value="1"/>
</dbReference>
<evidence type="ECO:0000256" key="7">
    <source>
        <dbReference type="ARBA" id="ARBA00022801"/>
    </source>
</evidence>
<evidence type="ECO:0000256" key="12">
    <source>
        <dbReference type="SAM" id="SignalP"/>
    </source>
</evidence>
<evidence type="ECO:0000256" key="8">
    <source>
        <dbReference type="ARBA" id="ARBA00022833"/>
    </source>
</evidence>
<keyword evidence="5" id="KW-0479">Metal-binding</keyword>
<evidence type="ECO:0000256" key="11">
    <source>
        <dbReference type="PROSITE-ProRule" id="PRU01379"/>
    </source>
</evidence>
<dbReference type="SUPFAM" id="SSF53187">
    <property type="entry name" value="Zn-dependent exopeptidases"/>
    <property type="match status" value="1"/>
</dbReference>
<dbReference type="Pfam" id="PF02244">
    <property type="entry name" value="Propep_M14"/>
    <property type="match status" value="1"/>
</dbReference>
<organism evidence="14 15">
    <name type="scientific">Brenthis ino</name>
    <name type="common">lesser marbled fritillary</name>
    <dbReference type="NCBI Taxonomy" id="405034"/>
    <lineage>
        <taxon>Eukaryota</taxon>
        <taxon>Metazoa</taxon>
        <taxon>Ecdysozoa</taxon>
        <taxon>Arthropoda</taxon>
        <taxon>Hexapoda</taxon>
        <taxon>Insecta</taxon>
        <taxon>Pterygota</taxon>
        <taxon>Neoptera</taxon>
        <taxon>Endopterygota</taxon>
        <taxon>Lepidoptera</taxon>
        <taxon>Glossata</taxon>
        <taxon>Ditrysia</taxon>
        <taxon>Papilionoidea</taxon>
        <taxon>Nymphalidae</taxon>
        <taxon>Heliconiinae</taxon>
        <taxon>Argynnini</taxon>
        <taxon>Brenthis</taxon>
    </lineage>
</organism>
<evidence type="ECO:0000259" key="13">
    <source>
        <dbReference type="PROSITE" id="PS52035"/>
    </source>
</evidence>
<dbReference type="EMBL" id="OV170233">
    <property type="protein sequence ID" value="CAH0718912.1"/>
    <property type="molecule type" value="Genomic_DNA"/>
</dbReference>
<dbReference type="InterPro" id="IPR036990">
    <property type="entry name" value="M14A-like_propep"/>
</dbReference>
<dbReference type="AlphaFoldDB" id="A0A8J9UF35"/>
<gene>
    <name evidence="14" type="ORF">BINO364_LOCUS5318</name>
</gene>
<sequence length="421" mass="48158">MKIHFFILLIPLVWAKNEEVAGWKSYFVRPTSYDQLKNLNHIVEKLNLDFYQHAAVNREGLVFVQPEDKHFTNELKNAGISYRIHAEDLKAHFDFEDKTFRSINVESNRFGGNLSYDQYQTVETIYKYLEDIAEEYPDIAKVVTPRNSYNGLPIKYMKISTTNFEDHSKPIIFIDGGIHGREWLTIPPVTYAVHKLVENVTQNDLLDRFDWILLPVVNPDGYMFSRVVNAPWRKTRSIDSHPLSPVCPGVDIDRNFDFVWNTVGTSEMPCSYVYPGMKAFSEVETTVVRDILKENNRILMYISFSSFGSQILYPWGHNGTLSNQGFALHSVGISIADTINRNKLPYFLNYVVGNAALVRGAEMSGTSIDYAHYVGVPLAYSIELPGLFGGYFMFPIYIKQVCFETWEGIVSGVRRASVLFG</sequence>
<evidence type="ECO:0000256" key="10">
    <source>
        <dbReference type="ARBA" id="ARBA00023157"/>
    </source>
</evidence>
<keyword evidence="8" id="KW-0862">Zinc</keyword>
<feature type="chain" id="PRO_5035451829" description="Peptidase M14 domain-containing protein" evidence="12">
    <location>
        <begin position="16"/>
        <end position="421"/>
    </location>
</feature>
<evidence type="ECO:0000256" key="4">
    <source>
        <dbReference type="ARBA" id="ARBA00022670"/>
    </source>
</evidence>
<dbReference type="GO" id="GO:0006508">
    <property type="term" value="P:proteolysis"/>
    <property type="evidence" value="ECO:0007669"/>
    <property type="project" value="UniProtKB-KW"/>
</dbReference>
<dbReference type="InterPro" id="IPR057246">
    <property type="entry name" value="CARBOXYPEPT_ZN_1"/>
</dbReference>
<evidence type="ECO:0000256" key="9">
    <source>
        <dbReference type="ARBA" id="ARBA00023049"/>
    </source>
</evidence>
<dbReference type="PROSITE" id="PS00132">
    <property type="entry name" value="CARBOXYPEPT_ZN_1"/>
    <property type="match status" value="1"/>
</dbReference>
<dbReference type="PANTHER" id="PTHR11705:SF140">
    <property type="entry name" value="FI02848P-RELATED"/>
    <property type="match status" value="1"/>
</dbReference>
<evidence type="ECO:0000256" key="5">
    <source>
        <dbReference type="ARBA" id="ARBA00022723"/>
    </source>
</evidence>
<evidence type="ECO:0000313" key="14">
    <source>
        <dbReference type="EMBL" id="CAH0718912.1"/>
    </source>
</evidence>